<sequence length="165" mass="17516">MGLLFLRRAAAFHRRAAPLCRRAVLRASTKPVAIAYDLETTSAWPATAEVVQLAFTNVANSDEHFQALVLPEGGVDGGAAAVHGYTKASLKKKRALPFDVAWGMARDWLGAPSATTARPPGPEIADRVALEQFYRVECALRKVARGLAVTPPLDVPGNGTAVAPC</sequence>
<protein>
    <submittedName>
        <fullName evidence="1">Ribonuclease T</fullName>
    </submittedName>
</protein>
<comment type="caution">
    <text evidence="1">The sequence shown here is derived from an EMBL/GenBank/DDBJ whole genome shotgun (WGS) entry which is preliminary data.</text>
</comment>
<accession>A0ABR1GAT8</accession>
<dbReference type="SUPFAM" id="SSF53098">
    <property type="entry name" value="Ribonuclease H-like"/>
    <property type="match status" value="1"/>
</dbReference>
<dbReference type="InterPro" id="IPR012337">
    <property type="entry name" value="RNaseH-like_sf"/>
</dbReference>
<dbReference type="InterPro" id="IPR036397">
    <property type="entry name" value="RNaseH_sf"/>
</dbReference>
<dbReference type="Gene3D" id="3.30.420.10">
    <property type="entry name" value="Ribonuclease H-like superfamily/Ribonuclease H"/>
    <property type="match status" value="1"/>
</dbReference>
<keyword evidence="2" id="KW-1185">Reference proteome</keyword>
<name>A0ABR1GAT8_AURAN</name>
<dbReference type="Proteomes" id="UP001363151">
    <property type="component" value="Unassembled WGS sequence"/>
</dbReference>
<gene>
    <name evidence="1" type="ORF">SO694_00007462</name>
</gene>
<proteinExistence type="predicted"/>
<reference evidence="1 2" key="1">
    <citation type="submission" date="2024-03" db="EMBL/GenBank/DDBJ databases">
        <title>Aureococcus anophagefferens CCMP1851 and Kratosvirus quantuckense: Draft genome of a second virus-susceptible host strain in the model system.</title>
        <authorList>
            <person name="Chase E."/>
            <person name="Truchon A.R."/>
            <person name="Schepens W."/>
            <person name="Wilhelm S.W."/>
        </authorList>
    </citation>
    <scope>NUCLEOTIDE SEQUENCE [LARGE SCALE GENOMIC DNA]</scope>
    <source>
        <strain evidence="1 2">CCMP1851</strain>
    </source>
</reference>
<evidence type="ECO:0000313" key="1">
    <source>
        <dbReference type="EMBL" id="KAK7250356.1"/>
    </source>
</evidence>
<evidence type="ECO:0000313" key="2">
    <source>
        <dbReference type="Proteomes" id="UP001363151"/>
    </source>
</evidence>
<dbReference type="EMBL" id="JBBJCI010000037">
    <property type="protein sequence ID" value="KAK7250356.1"/>
    <property type="molecule type" value="Genomic_DNA"/>
</dbReference>
<organism evidence="1 2">
    <name type="scientific">Aureococcus anophagefferens</name>
    <name type="common">Harmful bloom alga</name>
    <dbReference type="NCBI Taxonomy" id="44056"/>
    <lineage>
        <taxon>Eukaryota</taxon>
        <taxon>Sar</taxon>
        <taxon>Stramenopiles</taxon>
        <taxon>Ochrophyta</taxon>
        <taxon>Pelagophyceae</taxon>
        <taxon>Pelagomonadales</taxon>
        <taxon>Pelagomonadaceae</taxon>
        <taxon>Aureococcus</taxon>
    </lineage>
</organism>